<keyword evidence="1" id="KW-1133">Transmembrane helix</keyword>
<keyword evidence="1" id="KW-0472">Membrane</keyword>
<accession>A0ABW3LX40</accession>
<dbReference type="InterPro" id="IPR005182">
    <property type="entry name" value="YdbS-like_PH"/>
</dbReference>
<feature type="domain" description="YdbS-like PH" evidence="2">
    <location>
        <begin position="415"/>
        <end position="498"/>
    </location>
</feature>
<dbReference type="PANTHER" id="PTHR34473">
    <property type="entry name" value="UPF0699 TRANSMEMBRANE PROTEIN YDBS"/>
    <property type="match status" value="1"/>
</dbReference>
<proteinExistence type="predicted"/>
<evidence type="ECO:0000313" key="3">
    <source>
        <dbReference type="EMBL" id="MFD1042530.1"/>
    </source>
</evidence>
<name>A0ABW3LX40_9GAMM</name>
<evidence type="ECO:0000259" key="2">
    <source>
        <dbReference type="Pfam" id="PF03703"/>
    </source>
</evidence>
<reference evidence="4" key="1">
    <citation type="journal article" date="2019" name="Int. J. Syst. Evol. Microbiol.">
        <title>The Global Catalogue of Microorganisms (GCM) 10K type strain sequencing project: providing services to taxonomists for standard genome sequencing and annotation.</title>
        <authorList>
            <consortium name="The Broad Institute Genomics Platform"/>
            <consortium name="The Broad Institute Genome Sequencing Center for Infectious Disease"/>
            <person name="Wu L."/>
            <person name="Ma J."/>
        </authorList>
    </citation>
    <scope>NUCLEOTIDE SEQUENCE [LARGE SCALE GENOMIC DNA]</scope>
    <source>
        <strain evidence="4">CCUG 55854</strain>
    </source>
</reference>
<feature type="transmembrane region" description="Helical" evidence="1">
    <location>
        <begin position="192"/>
        <end position="211"/>
    </location>
</feature>
<dbReference type="Proteomes" id="UP001597033">
    <property type="component" value="Unassembled WGS sequence"/>
</dbReference>
<feature type="transmembrane region" description="Helical" evidence="1">
    <location>
        <begin position="21"/>
        <end position="42"/>
    </location>
</feature>
<protein>
    <submittedName>
        <fullName evidence="3">PH domain-containing protein</fullName>
    </submittedName>
</protein>
<organism evidence="3 4">
    <name type="scientific">Pseudoxanthomonas kaohsiungensis</name>
    <dbReference type="NCBI Taxonomy" id="283923"/>
    <lineage>
        <taxon>Bacteria</taxon>
        <taxon>Pseudomonadati</taxon>
        <taxon>Pseudomonadota</taxon>
        <taxon>Gammaproteobacteria</taxon>
        <taxon>Lysobacterales</taxon>
        <taxon>Lysobacteraceae</taxon>
        <taxon>Pseudoxanthomonas</taxon>
    </lineage>
</organism>
<dbReference type="InterPro" id="IPR014529">
    <property type="entry name" value="UCP026631"/>
</dbReference>
<sequence>MSGLDAPPAAPAEQRLHRWSWLFVLLQQLRQFIVPLVVLLFAGRRGGSEGWWELAPLLGVGALVLVSVLQYFTYRYRVGRDGITIRSGLLQRSQREIPFARIHNVGLHQSLLHRLFGVAEVRLESAGGQKPEAHMRVLGLDDALALERLVRHHGAEAADAAAVDAGGNGQVDADSRTLLALTTAEIVRLGLVSNRGMIVFAAGFGLLWQLFPDERLIARYAEDSFQQAAGYAGELHLGWPGIASAMLAVAGLFVFLLRLLSVALALSQYHGFRLSETQRRLTVERGLFARVRSSVAPRRIQAWFLQETLLHRWFGRRSLRIDTATGGREDDPRKLRELAPIATPGACDALALHLLPGAAWPPAQWRPLPRNAWWRQFAGSVAWNLVVAAALAWQLGAWGLLVLLWLPWSAYAAWRQAGRMGYSVDARLVAVRGGWWSRWWRFAEIDKLQALRLQRSPLDRWLGTASLWMDTAGAGGMSPPLRIRYLPVEEARALYAQLGRTLAARRLRW</sequence>
<keyword evidence="1" id="KW-0812">Transmembrane</keyword>
<evidence type="ECO:0000256" key="1">
    <source>
        <dbReference type="SAM" id="Phobius"/>
    </source>
</evidence>
<comment type="caution">
    <text evidence="3">The sequence shown here is derived from an EMBL/GenBank/DDBJ whole genome shotgun (WGS) entry which is preliminary data.</text>
</comment>
<feature type="transmembrane region" description="Helical" evidence="1">
    <location>
        <begin position="242"/>
        <end position="266"/>
    </location>
</feature>
<keyword evidence="4" id="KW-1185">Reference proteome</keyword>
<dbReference type="RefSeq" id="WP_162376076.1">
    <property type="nucleotide sequence ID" value="NZ_JBHTKN010000005.1"/>
</dbReference>
<evidence type="ECO:0000313" key="4">
    <source>
        <dbReference type="Proteomes" id="UP001597033"/>
    </source>
</evidence>
<feature type="transmembrane region" description="Helical" evidence="1">
    <location>
        <begin position="54"/>
        <end position="74"/>
    </location>
</feature>
<feature type="domain" description="YdbS-like PH" evidence="2">
    <location>
        <begin position="269"/>
        <end position="328"/>
    </location>
</feature>
<dbReference type="PANTHER" id="PTHR34473:SF2">
    <property type="entry name" value="UPF0699 TRANSMEMBRANE PROTEIN YDBT"/>
    <property type="match status" value="1"/>
</dbReference>
<dbReference type="EMBL" id="JBHTKN010000005">
    <property type="protein sequence ID" value="MFD1042530.1"/>
    <property type="molecule type" value="Genomic_DNA"/>
</dbReference>
<gene>
    <name evidence="3" type="ORF">ACFQ2N_09250</name>
</gene>
<feature type="transmembrane region" description="Helical" evidence="1">
    <location>
        <begin position="381"/>
        <end position="406"/>
    </location>
</feature>
<dbReference type="Pfam" id="PF03703">
    <property type="entry name" value="bPH_2"/>
    <property type="match status" value="3"/>
</dbReference>
<feature type="domain" description="YdbS-like PH" evidence="2">
    <location>
        <begin position="71"/>
        <end position="148"/>
    </location>
</feature>
<dbReference type="PIRSF" id="PIRSF026631">
    <property type="entry name" value="UCP026631"/>
    <property type="match status" value="1"/>
</dbReference>